<keyword evidence="3" id="KW-0812">Transmembrane</keyword>
<evidence type="ECO:0000313" key="5">
    <source>
        <dbReference type="EMBL" id="WFQ93396.1"/>
    </source>
</evidence>
<keyword evidence="4" id="KW-0732">Signal</keyword>
<evidence type="ECO:0000256" key="3">
    <source>
        <dbReference type="SAM" id="Phobius"/>
    </source>
</evidence>
<gene>
    <name evidence="5" type="ORF">MFERI15181_00304</name>
</gene>
<keyword evidence="3" id="KW-1133">Transmembrane helix</keyword>
<reference evidence="5" key="1">
    <citation type="submission" date="2022-11" db="EMBL/GenBank/DDBJ databases">
        <title>Comparative genomic analysis of Mycoplasma feriruminatoris and the Mycoplasma mycoides cluster.</title>
        <authorList>
            <person name="Baby V."/>
            <person name="Ambroset C."/>
            <person name="Gaurivaud P."/>
            <person name="Boury C."/>
            <person name="Guichoux E."/>
            <person name="Lartigue C."/>
            <person name="Tardy F."/>
            <person name="Sirand-Pugnet P."/>
        </authorList>
    </citation>
    <scope>NUCLEOTIDE SEQUENCE [LARGE SCALE GENOMIC DNA]</scope>
    <source>
        <strain evidence="5">L15181</strain>
    </source>
</reference>
<feature type="signal peptide" evidence="4">
    <location>
        <begin position="1"/>
        <end position="26"/>
    </location>
</feature>
<dbReference type="Proteomes" id="UP001214039">
    <property type="component" value="Chromosome"/>
</dbReference>
<dbReference type="RefSeq" id="WP_278300103.1">
    <property type="nucleotide sequence ID" value="NZ_CP113498.1"/>
</dbReference>
<organism evidence="5 6">
    <name type="scientific">Mycoplasma feriruminatoris</name>
    <dbReference type="NCBI Taxonomy" id="1179777"/>
    <lineage>
        <taxon>Bacteria</taxon>
        <taxon>Bacillati</taxon>
        <taxon>Mycoplasmatota</taxon>
        <taxon>Mollicutes</taxon>
        <taxon>Mycoplasmataceae</taxon>
        <taxon>Mycoplasma</taxon>
    </lineage>
</organism>
<dbReference type="InterPro" id="IPR054788">
    <property type="entry name" value="MSC_0620_UU052-like"/>
</dbReference>
<sequence length="779" mass="87660">MKNKLLSKSYKIAILLLTATSGLSLTALIKNTHQNNPNTVIRLYQEGNGSGSSGGSSGGSGGASGGSSSGGRGGSSAGGVTGTGGSTGTGNGTSTTESPGKPEISKEFSTFKETAEKKIKETLEKVQKRAVEIIDQELAKLKKLNESTEKSDQYFKNLQKRVYLNELKKHFGNKDDFIKEPSKYGFDVTFPKVIANDKSVDTAIVKFNGKIYNSIKVSPEDQDRDYTKVIEKNKQDGVEKNKKTQDNVITSHRFNAVLDNYSQSWLSKLKDIIYKEDKDLPEFGKDIFFSQKNQNGSSTPSNGQGNTTTIDGYTVELKKEHQTWQNYIKTKIKNRFVDFDLNQNQAFQFNTQTSNSSRPTPPNLPDINKKPLDPTEKRDQNSVEYAEQLPRLQPILKWQYADKNKGVIQGQFNSSTEEKEPMFFFINPVNTRFKYHVTALSNGTATVKIKDQVKNVERTYYTSEPIYDADPRFTFILEKLTQKIEAKFVQLYKALLLDEKINYVELNNDHLQTSLFGLVNLATRIVSDNKYLNDVLYNIASSKYQSLSDISSDDDYASWINRVSNQAFVRLLHAISSSQLNNQNNPWTVLTGGFKSVQEIYQELARVEGTRNAIINKANEFNMDLKYLDQLYDYLDTSILKAQTSANQIGKALNLLSWYDDFTDHVKDTSEHSALLKVLTDTSDIKSDEEKVKKLEQTYHNAIKKLEENNREKKKPLIIVSSLFIVISLLFIIANTLIFLIKTKRSNNKNAKLTFIISTTISTIITISSIILLIIGLKG</sequence>
<dbReference type="NCBIfam" id="NF045829">
    <property type="entry name" value="UU052_fam"/>
    <property type="match status" value="1"/>
</dbReference>
<keyword evidence="1" id="KW-0175">Coiled coil</keyword>
<feature type="coiled-coil region" evidence="1">
    <location>
        <begin position="685"/>
        <end position="712"/>
    </location>
</feature>
<feature type="transmembrane region" description="Helical" evidence="3">
    <location>
        <begin position="717"/>
        <end position="741"/>
    </location>
</feature>
<keyword evidence="3" id="KW-0472">Membrane</keyword>
<feature type="chain" id="PRO_5045268989" evidence="4">
    <location>
        <begin position="27"/>
        <end position="779"/>
    </location>
</feature>
<feature type="compositionally biased region" description="Gly residues" evidence="2">
    <location>
        <begin position="48"/>
        <end position="91"/>
    </location>
</feature>
<name>A0ABY8HUU4_9MOLU</name>
<dbReference type="EMBL" id="CP113498">
    <property type="protein sequence ID" value="WFQ93396.1"/>
    <property type="molecule type" value="Genomic_DNA"/>
</dbReference>
<feature type="compositionally biased region" description="Basic and acidic residues" evidence="2">
    <location>
        <begin position="367"/>
        <end position="381"/>
    </location>
</feature>
<evidence type="ECO:0000256" key="4">
    <source>
        <dbReference type="SAM" id="SignalP"/>
    </source>
</evidence>
<feature type="transmembrane region" description="Helical" evidence="3">
    <location>
        <begin position="753"/>
        <end position="777"/>
    </location>
</feature>
<evidence type="ECO:0000256" key="2">
    <source>
        <dbReference type="SAM" id="MobiDB-lite"/>
    </source>
</evidence>
<keyword evidence="6" id="KW-1185">Reference proteome</keyword>
<feature type="region of interest" description="Disordered" evidence="2">
    <location>
        <begin position="349"/>
        <end position="382"/>
    </location>
</feature>
<feature type="region of interest" description="Disordered" evidence="2">
    <location>
        <begin position="43"/>
        <end position="109"/>
    </location>
</feature>
<evidence type="ECO:0000256" key="1">
    <source>
        <dbReference type="SAM" id="Coils"/>
    </source>
</evidence>
<accession>A0ABY8HUU4</accession>
<protein>
    <submittedName>
        <fullName evidence="5">Membrane protein</fullName>
    </submittedName>
</protein>
<evidence type="ECO:0000313" key="6">
    <source>
        <dbReference type="Proteomes" id="UP001214039"/>
    </source>
</evidence>
<proteinExistence type="predicted"/>